<feature type="region of interest" description="Disordered" evidence="1">
    <location>
        <begin position="183"/>
        <end position="226"/>
    </location>
</feature>
<feature type="region of interest" description="Disordered" evidence="1">
    <location>
        <begin position="360"/>
        <end position="408"/>
    </location>
</feature>
<dbReference type="AlphaFoldDB" id="A0A6H5IGE4"/>
<sequence>MPADTRCAVESGFDPHWANFRWRFFAWCGRARARGGACTTQKKDPGYVISLRSGKKLRSLCELEAKRITISRSPRRGLTRLAIDGAQHSYDEVRSENHTHKRAPDAGAKAPTARKMAPEARTTLTRRQQKKRMSFLIFASYNDRKKENSIFSSFLDVRLARETKPEDVPPKDLVPQVTVSAPDGSFQQQQVSPPSPTGLTTSKTSKINKSNEPKKRATRTTAKAASAENLCRLQSQEDRIESIKDMLTSIANQEDPGVAMYDYWSTRLQQFFQEFNEEHTKLEAGCPATLHDHAYFSQRPLLFSCDVHRETRHERSAAYGRLASGVLSYLIMNKSICTRSRRCSRSRDDENRFVYGRYRHPTRRSPFNSHQHPHAVHDDEGIYESADLERDPNARPETPDNHFLSART</sequence>
<feature type="compositionally biased region" description="Basic and acidic residues" evidence="1">
    <location>
        <begin position="387"/>
        <end position="400"/>
    </location>
</feature>
<gene>
    <name evidence="2" type="ORF">TBRA_LOCUS8745</name>
</gene>
<protein>
    <submittedName>
        <fullName evidence="2">Uncharacterized protein</fullName>
    </submittedName>
</protein>
<accession>A0A6H5IGE4</accession>
<dbReference type="Proteomes" id="UP000479190">
    <property type="component" value="Unassembled WGS sequence"/>
</dbReference>
<evidence type="ECO:0000313" key="3">
    <source>
        <dbReference type="Proteomes" id="UP000479190"/>
    </source>
</evidence>
<name>A0A6H5IGE4_9HYME</name>
<feature type="compositionally biased region" description="Polar residues" evidence="1">
    <location>
        <begin position="197"/>
        <end position="208"/>
    </location>
</feature>
<keyword evidence="3" id="KW-1185">Reference proteome</keyword>
<proteinExistence type="predicted"/>
<feature type="compositionally biased region" description="Basic and acidic residues" evidence="1">
    <location>
        <begin position="92"/>
        <end position="104"/>
    </location>
</feature>
<organism evidence="2 3">
    <name type="scientific">Trichogramma brassicae</name>
    <dbReference type="NCBI Taxonomy" id="86971"/>
    <lineage>
        <taxon>Eukaryota</taxon>
        <taxon>Metazoa</taxon>
        <taxon>Ecdysozoa</taxon>
        <taxon>Arthropoda</taxon>
        <taxon>Hexapoda</taxon>
        <taxon>Insecta</taxon>
        <taxon>Pterygota</taxon>
        <taxon>Neoptera</taxon>
        <taxon>Endopterygota</taxon>
        <taxon>Hymenoptera</taxon>
        <taxon>Apocrita</taxon>
        <taxon>Proctotrupomorpha</taxon>
        <taxon>Chalcidoidea</taxon>
        <taxon>Trichogrammatidae</taxon>
        <taxon>Trichogramma</taxon>
    </lineage>
</organism>
<dbReference type="OrthoDB" id="5951731at2759"/>
<evidence type="ECO:0000256" key="1">
    <source>
        <dbReference type="SAM" id="MobiDB-lite"/>
    </source>
</evidence>
<dbReference type="EMBL" id="CADCXV010000833">
    <property type="protein sequence ID" value="CAB0036900.1"/>
    <property type="molecule type" value="Genomic_DNA"/>
</dbReference>
<evidence type="ECO:0000313" key="2">
    <source>
        <dbReference type="EMBL" id="CAB0036900.1"/>
    </source>
</evidence>
<feature type="region of interest" description="Disordered" evidence="1">
    <location>
        <begin position="92"/>
        <end position="128"/>
    </location>
</feature>
<reference evidence="2 3" key="1">
    <citation type="submission" date="2020-02" db="EMBL/GenBank/DDBJ databases">
        <authorList>
            <person name="Ferguson B K."/>
        </authorList>
    </citation>
    <scope>NUCLEOTIDE SEQUENCE [LARGE SCALE GENOMIC DNA]</scope>
</reference>